<comment type="caution">
    <text evidence="1">The sequence shown here is derived from an EMBL/GenBank/DDBJ whole genome shotgun (WGS) entry which is preliminary data.</text>
</comment>
<dbReference type="Proteomes" id="UP001419268">
    <property type="component" value="Unassembled WGS sequence"/>
</dbReference>
<evidence type="ECO:0000313" key="1">
    <source>
        <dbReference type="EMBL" id="KAK9158869.1"/>
    </source>
</evidence>
<protein>
    <submittedName>
        <fullName evidence="1">Uncharacterized protein</fullName>
    </submittedName>
</protein>
<evidence type="ECO:0000313" key="2">
    <source>
        <dbReference type="Proteomes" id="UP001419268"/>
    </source>
</evidence>
<name>A0AAP0KVY6_9MAGN</name>
<proteinExistence type="predicted"/>
<gene>
    <name evidence="1" type="ORF">Scep_005443</name>
</gene>
<accession>A0AAP0KVY6</accession>
<sequence length="96" mass="10806">MSIPFLARDTSTSTMSIRFTVSPIDYVDSAICLSSTPSTLIYVVLQFRCSDSATSKYVSCRRRWSLICSATNLRFVRFTDSIDNLKLNQLEFEGGC</sequence>
<dbReference type="AlphaFoldDB" id="A0AAP0KVY6"/>
<organism evidence="1 2">
    <name type="scientific">Stephania cephalantha</name>
    <dbReference type="NCBI Taxonomy" id="152367"/>
    <lineage>
        <taxon>Eukaryota</taxon>
        <taxon>Viridiplantae</taxon>
        <taxon>Streptophyta</taxon>
        <taxon>Embryophyta</taxon>
        <taxon>Tracheophyta</taxon>
        <taxon>Spermatophyta</taxon>
        <taxon>Magnoliopsida</taxon>
        <taxon>Ranunculales</taxon>
        <taxon>Menispermaceae</taxon>
        <taxon>Menispermoideae</taxon>
        <taxon>Cissampelideae</taxon>
        <taxon>Stephania</taxon>
    </lineage>
</organism>
<reference evidence="1 2" key="1">
    <citation type="submission" date="2024-01" db="EMBL/GenBank/DDBJ databases">
        <title>Genome assemblies of Stephania.</title>
        <authorList>
            <person name="Yang L."/>
        </authorList>
    </citation>
    <scope>NUCLEOTIDE SEQUENCE [LARGE SCALE GENOMIC DNA]</scope>
    <source>
        <strain evidence="1">JXDWG</strain>
        <tissue evidence="1">Leaf</tissue>
    </source>
</reference>
<keyword evidence="2" id="KW-1185">Reference proteome</keyword>
<dbReference type="EMBL" id="JBBNAG010000002">
    <property type="protein sequence ID" value="KAK9158869.1"/>
    <property type="molecule type" value="Genomic_DNA"/>
</dbReference>